<reference evidence="2" key="1">
    <citation type="submission" date="2014-11" db="EMBL/GenBank/DDBJ databases">
        <authorList>
            <person name="Amaro Gonzalez C."/>
        </authorList>
    </citation>
    <scope>NUCLEOTIDE SEQUENCE</scope>
</reference>
<dbReference type="EMBL" id="GBXM01093628">
    <property type="protein sequence ID" value="JAH14949.1"/>
    <property type="molecule type" value="Transcribed_RNA"/>
</dbReference>
<sequence length="51" mass="5785">MLRSVVESKVQYSTSMPMNTLKTVVNNHFNSYSSSQSLQTKNSAHPPRDKK</sequence>
<proteinExistence type="predicted"/>
<feature type="region of interest" description="Disordered" evidence="1">
    <location>
        <begin position="32"/>
        <end position="51"/>
    </location>
</feature>
<protein>
    <submittedName>
        <fullName evidence="2">Uncharacterized protein</fullName>
    </submittedName>
</protein>
<name>A0A0E9QDU1_ANGAN</name>
<evidence type="ECO:0000256" key="1">
    <source>
        <dbReference type="SAM" id="MobiDB-lite"/>
    </source>
</evidence>
<reference evidence="2" key="2">
    <citation type="journal article" date="2015" name="Fish Shellfish Immunol.">
        <title>Early steps in the European eel (Anguilla anguilla)-Vibrio vulnificus interaction in the gills: Role of the RtxA13 toxin.</title>
        <authorList>
            <person name="Callol A."/>
            <person name="Pajuelo D."/>
            <person name="Ebbesson L."/>
            <person name="Teles M."/>
            <person name="MacKenzie S."/>
            <person name="Amaro C."/>
        </authorList>
    </citation>
    <scope>NUCLEOTIDE SEQUENCE</scope>
</reference>
<evidence type="ECO:0000313" key="2">
    <source>
        <dbReference type="EMBL" id="JAH14949.1"/>
    </source>
</evidence>
<dbReference type="AlphaFoldDB" id="A0A0E9QDU1"/>
<organism evidence="2">
    <name type="scientific">Anguilla anguilla</name>
    <name type="common">European freshwater eel</name>
    <name type="synonym">Muraena anguilla</name>
    <dbReference type="NCBI Taxonomy" id="7936"/>
    <lineage>
        <taxon>Eukaryota</taxon>
        <taxon>Metazoa</taxon>
        <taxon>Chordata</taxon>
        <taxon>Craniata</taxon>
        <taxon>Vertebrata</taxon>
        <taxon>Euteleostomi</taxon>
        <taxon>Actinopterygii</taxon>
        <taxon>Neopterygii</taxon>
        <taxon>Teleostei</taxon>
        <taxon>Anguilliformes</taxon>
        <taxon>Anguillidae</taxon>
        <taxon>Anguilla</taxon>
    </lineage>
</organism>
<feature type="compositionally biased region" description="Polar residues" evidence="1">
    <location>
        <begin position="32"/>
        <end position="43"/>
    </location>
</feature>
<accession>A0A0E9QDU1</accession>